<evidence type="ECO:0000313" key="2">
    <source>
        <dbReference type="EMBL" id="TLD91993.1"/>
    </source>
</evidence>
<dbReference type="EMBL" id="JRMP02000025">
    <property type="protein sequence ID" value="TLD91993.1"/>
    <property type="molecule type" value="Genomic_DNA"/>
</dbReference>
<keyword evidence="3" id="KW-1185">Reference proteome</keyword>
<dbReference type="Proteomes" id="UP000477070">
    <property type="component" value="Unassembled WGS sequence"/>
</dbReference>
<dbReference type="OrthoDB" id="5324033at2"/>
<protein>
    <submittedName>
        <fullName evidence="2">Uncharacterized protein</fullName>
    </submittedName>
</protein>
<evidence type="ECO:0000313" key="3">
    <source>
        <dbReference type="Proteomes" id="UP000029714"/>
    </source>
</evidence>
<gene>
    <name evidence="1" type="ORF">DCO61_08215</name>
    <name evidence="2" type="ORF">LS64_011075</name>
</gene>
<accession>A0A347W4V3</accession>
<name>A0A347W4V3_9HELI</name>
<reference evidence="2" key="3">
    <citation type="submission" date="2018-04" db="EMBL/GenBank/DDBJ databases">
        <authorList>
            <person name="Sheh A."/>
            <person name="Shen Z."/>
            <person name="Mannion A.J."/>
            <person name="Fox J.G."/>
        </authorList>
    </citation>
    <scope>NUCLEOTIDE SEQUENCE</scope>
    <source>
        <strain evidence="2">MIT 97-6194</strain>
    </source>
</reference>
<reference evidence="1 4" key="4">
    <citation type="submission" date="2019-12" db="EMBL/GenBank/DDBJ databases">
        <title>Multi-Generational Helicobacter saguini Isolates.</title>
        <authorList>
            <person name="Mannion A."/>
            <person name="Shen Z."/>
            <person name="Fox J.G."/>
        </authorList>
    </citation>
    <scope>NUCLEOTIDE SEQUENCE [LARGE SCALE GENOMIC DNA]</scope>
    <source>
        <strain evidence="1">16-048</strain>
        <strain evidence="4">16-048 (F4)</strain>
    </source>
</reference>
<dbReference type="RefSeq" id="WP_052062556.1">
    <property type="nucleotide sequence ID" value="NZ_JRMP02000025.1"/>
</dbReference>
<dbReference type="Proteomes" id="UP000029714">
    <property type="component" value="Unassembled WGS sequence"/>
</dbReference>
<evidence type="ECO:0000313" key="1">
    <source>
        <dbReference type="EMBL" id="MWV69981.1"/>
    </source>
</evidence>
<proteinExistence type="predicted"/>
<comment type="caution">
    <text evidence="2">The sequence shown here is derived from an EMBL/GenBank/DDBJ whole genome shotgun (WGS) entry which is preliminary data.</text>
</comment>
<evidence type="ECO:0000313" key="4">
    <source>
        <dbReference type="Proteomes" id="UP000477070"/>
    </source>
</evidence>
<reference evidence="2 3" key="2">
    <citation type="journal article" date="2016" name="Infect. Immun.">
        <title>Helicobacter saguini, a Novel Helicobacter Isolated from Cotton-Top Tamarins with Ulcerative Colitis, Has Proinflammatory Properties and Induces Typhlocolitis and Dysplasia in Gnotobiotic IL-10-/- Mice.</title>
        <authorList>
            <person name="Shen Z."/>
            <person name="Mannion A."/>
            <person name="Whary M.T."/>
            <person name="Muthupalani S."/>
            <person name="Sheh A."/>
            <person name="Feng Y."/>
            <person name="Gong G."/>
            <person name="Vandamme P."/>
            <person name="Holcombe H.R."/>
            <person name="Paster B.J."/>
            <person name="Fox J.G."/>
        </authorList>
    </citation>
    <scope>NUCLEOTIDE SEQUENCE [LARGE SCALE GENOMIC DNA]</scope>
    <source>
        <strain evidence="2 3">MIT 97-6194</strain>
    </source>
</reference>
<dbReference type="AlphaFoldDB" id="A0A347W4V3"/>
<organism evidence="2 3">
    <name type="scientific">Helicobacter saguini</name>
    <dbReference type="NCBI Taxonomy" id="1548018"/>
    <lineage>
        <taxon>Bacteria</taxon>
        <taxon>Pseudomonadati</taxon>
        <taxon>Campylobacterota</taxon>
        <taxon>Epsilonproteobacteria</taxon>
        <taxon>Campylobacterales</taxon>
        <taxon>Helicobacteraceae</taxon>
        <taxon>Helicobacter</taxon>
    </lineage>
</organism>
<dbReference type="EMBL" id="QBIU01000001">
    <property type="protein sequence ID" value="MWV69981.1"/>
    <property type="molecule type" value="Genomic_DNA"/>
</dbReference>
<reference evidence="2 3" key="1">
    <citation type="journal article" date="2014" name="Genome Announc.">
        <title>Draft genome sequences of eight enterohepatic helicobacter species isolated from both laboratory and wild rodents.</title>
        <authorList>
            <person name="Sheh A."/>
            <person name="Shen Z."/>
            <person name="Fox J.G."/>
        </authorList>
    </citation>
    <scope>NUCLEOTIDE SEQUENCE [LARGE SCALE GENOMIC DNA]</scope>
    <source>
        <strain evidence="2 3">MIT 97-6194</strain>
    </source>
</reference>
<sequence>MFLFDSGVKTYTIIAPNGLEVIFDAKTNLIMPNGKYPNEKYPDLTKAIDIKSKMIIDAREAMNASPYINYKPLIFKKDSDMQGFRGYRNANLYVLNWKNLYLKGGMKGIKVAPWTNSEKAYYKSLNGRDRYNYLVTRSGIRSAIITLPPNAMREYERAKEKIYIETYDKAKKEYETLLDIIKGTMFYGKSNEERRQIYITRHTMFESVIQKLEFVYSKSGDYKAGLLLAEVYMNEDYYIAKVLSAKPYDRKEDLCPALRAIEPFIKEKTKKSIDILLALIKKYNLPDAYYGMYLYHESTKNSDEAYKNINVIKTPEYWFELALKHGSYDAVKSYTNSLSRELSAAEWCITAGILGNKDTFQWASYGLNRWGFATREGQAEILSMQLGFDDELRIGKDMYKFLKKIPKDEYGLRPFLTEHINASFYEELNRTNYEGDPSFLRWEFLEKKVESGELLDPIDPKATKETRDKYRKVAMNWYKNPYDAQGFKADWEDYVVERHSKRVILRSKILAITPPQGYPNAPFYYFPEEIEEKFEKGILDFNLDPRIPAIERIGFPNELRQKILEYAKKHNIKDEKVDYGAK</sequence>